<proteinExistence type="predicted"/>
<sequence>MVNAIPHNLLKRSGYYSCPRDLFLLRGSLKMNDQKFTATVTGTLKNDITEQTKLVVAFGDSNVAALADPLFLMLVLEVDVQLKLVMQLIKRWNLNYQTNYLNRTIWYLVWQIQK</sequence>
<evidence type="ECO:0000313" key="1">
    <source>
        <dbReference type="EMBL" id="CAG8739971.1"/>
    </source>
</evidence>
<organism evidence="1 2">
    <name type="scientific">Funneliformis mosseae</name>
    <name type="common">Endomycorrhizal fungus</name>
    <name type="synonym">Glomus mosseae</name>
    <dbReference type="NCBI Taxonomy" id="27381"/>
    <lineage>
        <taxon>Eukaryota</taxon>
        <taxon>Fungi</taxon>
        <taxon>Fungi incertae sedis</taxon>
        <taxon>Mucoromycota</taxon>
        <taxon>Glomeromycotina</taxon>
        <taxon>Glomeromycetes</taxon>
        <taxon>Glomerales</taxon>
        <taxon>Glomeraceae</taxon>
        <taxon>Funneliformis</taxon>
    </lineage>
</organism>
<dbReference type="Proteomes" id="UP000789375">
    <property type="component" value="Unassembled WGS sequence"/>
</dbReference>
<dbReference type="AlphaFoldDB" id="A0A9N9NKM1"/>
<evidence type="ECO:0000313" key="2">
    <source>
        <dbReference type="Proteomes" id="UP000789375"/>
    </source>
</evidence>
<accession>A0A9N9NKM1</accession>
<dbReference type="EMBL" id="CAJVPP010020247">
    <property type="protein sequence ID" value="CAG8739971.1"/>
    <property type="molecule type" value="Genomic_DNA"/>
</dbReference>
<reference evidence="1" key="1">
    <citation type="submission" date="2021-06" db="EMBL/GenBank/DDBJ databases">
        <authorList>
            <person name="Kallberg Y."/>
            <person name="Tangrot J."/>
            <person name="Rosling A."/>
        </authorList>
    </citation>
    <scope>NUCLEOTIDE SEQUENCE</scope>
    <source>
        <strain evidence="1">87-6 pot B 2015</strain>
    </source>
</reference>
<name>A0A9N9NKM1_FUNMO</name>
<keyword evidence="2" id="KW-1185">Reference proteome</keyword>
<comment type="caution">
    <text evidence="1">The sequence shown here is derived from an EMBL/GenBank/DDBJ whole genome shotgun (WGS) entry which is preliminary data.</text>
</comment>
<protein>
    <submittedName>
        <fullName evidence="1">6614_t:CDS:1</fullName>
    </submittedName>
</protein>
<gene>
    <name evidence="1" type="ORF">FMOSSE_LOCUS16088</name>
</gene>
<feature type="non-terminal residue" evidence="1">
    <location>
        <position position="114"/>
    </location>
</feature>